<name>A0A934Q2V6_9BURK</name>
<feature type="compositionally biased region" description="Basic and acidic residues" evidence="1">
    <location>
        <begin position="130"/>
        <end position="140"/>
    </location>
</feature>
<dbReference type="RefSeq" id="WP_200788758.1">
    <property type="nucleotide sequence ID" value="NZ_JAEDAO010000001.1"/>
</dbReference>
<dbReference type="AlphaFoldDB" id="A0A934Q2V6"/>
<evidence type="ECO:0000256" key="1">
    <source>
        <dbReference type="SAM" id="MobiDB-lite"/>
    </source>
</evidence>
<dbReference type="Proteomes" id="UP000617041">
    <property type="component" value="Unassembled WGS sequence"/>
</dbReference>
<keyword evidence="4" id="KW-1185">Reference proteome</keyword>
<reference evidence="3" key="1">
    <citation type="submission" date="2020-12" db="EMBL/GenBank/DDBJ databases">
        <title>Ramlibacter sp. nov., isolated from a freshwater alga, Cryptomonas.</title>
        <authorList>
            <person name="Kim H.M."/>
            <person name="Jeon C.O."/>
        </authorList>
    </citation>
    <scope>NUCLEOTIDE SEQUENCE</scope>
    <source>
        <strain evidence="3">CrO1</strain>
    </source>
</reference>
<feature type="domain" description="DUF2382" evidence="2">
    <location>
        <begin position="17"/>
        <end position="126"/>
    </location>
</feature>
<evidence type="ECO:0000259" key="2">
    <source>
        <dbReference type="Pfam" id="PF09557"/>
    </source>
</evidence>
<dbReference type="EMBL" id="JAEDAO010000001">
    <property type="protein sequence ID" value="MBK0393813.1"/>
    <property type="molecule type" value="Genomic_DNA"/>
</dbReference>
<proteinExistence type="predicted"/>
<protein>
    <submittedName>
        <fullName evidence="3">YsnF/AvaK domain-containing protein</fullName>
    </submittedName>
</protein>
<comment type="caution">
    <text evidence="3">The sequence shown here is derived from an EMBL/GenBank/DDBJ whole genome shotgun (WGS) entry which is preliminary data.</text>
</comment>
<evidence type="ECO:0000313" key="4">
    <source>
        <dbReference type="Proteomes" id="UP000617041"/>
    </source>
</evidence>
<accession>A0A934Q2V6</accession>
<organism evidence="3 4">
    <name type="scientific">Ramlibacter algicola</name>
    <dbReference type="NCBI Taxonomy" id="2795217"/>
    <lineage>
        <taxon>Bacteria</taxon>
        <taxon>Pseudomonadati</taxon>
        <taxon>Pseudomonadota</taxon>
        <taxon>Betaproteobacteria</taxon>
        <taxon>Burkholderiales</taxon>
        <taxon>Comamonadaceae</taxon>
        <taxon>Ramlibacter</taxon>
    </lineage>
</organism>
<gene>
    <name evidence="3" type="ORF">I8E28_14535</name>
</gene>
<dbReference type="InterPro" id="IPR019060">
    <property type="entry name" value="DUF2382"/>
</dbReference>
<evidence type="ECO:0000313" key="3">
    <source>
        <dbReference type="EMBL" id="MBK0393813.1"/>
    </source>
</evidence>
<sequence>MRRPTSMPLQNPATVVPVTEERLEVGREVVQTGAVRLRKEVDEVTAQLREPMAADVVDVQRVSVNRVVDQPPAVRHEGDVMVVPVIEERLVTRKELVLVEEVRLTRRRQTAVVQQDVPLRRERVVVERLDPGTGRWRADDGADPQPNPQEQ</sequence>
<feature type="region of interest" description="Disordered" evidence="1">
    <location>
        <begin position="130"/>
        <end position="151"/>
    </location>
</feature>
<dbReference type="Pfam" id="PF09557">
    <property type="entry name" value="DUF2382"/>
    <property type="match status" value="1"/>
</dbReference>